<sequence length="357" mass="37715">MSESIQRRKLYIAAAAVLIVIVVSGVVARFVFSSSSQTTNDAYVTADFTVVSPRVAGQVTVLSVDDNQVVHQGQLLAQIDDRDYKAAVASAEANVAMAKAAIDNASASIVQQQSVIEQADAALIAARANYTFARADYNRYTDLASHGAGSVQNAQQAQSRIDTAQADVSRNEATVKAARQQIAVLQSDRQRAQAALGQALAALDTARLNLSWTRIVAPVDGMVGQRSVRLGAYVTAGTPLLAVVPLQQAFVIANFQETRLTSVRRGEAADIHVDSLPGVVLHGTVDTLAPATGITFAAIAPDNATGNFTKVVQRIPVKIVLRPGQPALRRLRVGMSVEATIHMGGSHVDEGEEGVAR</sequence>
<evidence type="ECO:0000259" key="3">
    <source>
        <dbReference type="Pfam" id="PF25876"/>
    </source>
</evidence>
<reference evidence="5 6" key="1">
    <citation type="submission" date="2019-11" db="EMBL/GenBank/DDBJ databases">
        <title>Metabolism of dissolved organic matter in forest soils.</title>
        <authorList>
            <person name="Cyle K.T."/>
            <person name="Wilhelm R.C."/>
            <person name="Martinez C.E."/>
        </authorList>
    </citation>
    <scope>NUCLEOTIDE SEQUENCE [LARGE SCALE GENOMIC DNA]</scope>
    <source>
        <strain evidence="5 6">5N</strain>
    </source>
</reference>
<dbReference type="InterPro" id="IPR058625">
    <property type="entry name" value="MdtA-like_BSH"/>
</dbReference>
<protein>
    <submittedName>
        <fullName evidence="5">Biotin/lipoyl-binding protein</fullName>
    </submittedName>
</protein>
<feature type="domain" description="Multidrug resistance protein MdtA-like alpha-helical hairpin" evidence="3">
    <location>
        <begin position="117"/>
        <end position="182"/>
    </location>
</feature>
<dbReference type="Gene3D" id="2.40.50.100">
    <property type="match status" value="1"/>
</dbReference>
<proteinExistence type="predicted"/>
<keyword evidence="2" id="KW-1133">Transmembrane helix</keyword>
<dbReference type="Pfam" id="PF25876">
    <property type="entry name" value="HH_MFP_RND"/>
    <property type="match status" value="1"/>
</dbReference>
<dbReference type="Gene3D" id="2.40.30.170">
    <property type="match status" value="1"/>
</dbReference>
<evidence type="ECO:0000313" key="5">
    <source>
        <dbReference type="EMBL" id="NPT56654.1"/>
    </source>
</evidence>
<accession>A0A972SJ22</accession>
<dbReference type="PANTHER" id="PTHR30386">
    <property type="entry name" value="MEMBRANE FUSION SUBUNIT OF EMRAB-TOLC MULTIDRUG EFFLUX PUMP"/>
    <property type="match status" value="1"/>
</dbReference>
<feature type="domain" description="Multidrug resistance protein MdtA-like barrel-sandwich hybrid" evidence="4">
    <location>
        <begin position="51"/>
        <end position="244"/>
    </location>
</feature>
<dbReference type="InterPro" id="IPR050739">
    <property type="entry name" value="MFP"/>
</dbReference>
<dbReference type="EMBL" id="WOEZ01000098">
    <property type="protein sequence ID" value="NPT56654.1"/>
    <property type="molecule type" value="Genomic_DNA"/>
</dbReference>
<comment type="caution">
    <text evidence="5">The sequence shown here is derived from an EMBL/GenBank/DDBJ whole genome shotgun (WGS) entry which is preliminary data.</text>
</comment>
<organism evidence="5 6">
    <name type="scientific">Paraburkholderia elongata</name>
    <dbReference type="NCBI Taxonomy" id="2675747"/>
    <lineage>
        <taxon>Bacteria</taxon>
        <taxon>Pseudomonadati</taxon>
        <taxon>Pseudomonadota</taxon>
        <taxon>Betaproteobacteria</taxon>
        <taxon>Burkholderiales</taxon>
        <taxon>Burkholderiaceae</taxon>
        <taxon>Paraburkholderia</taxon>
    </lineage>
</organism>
<dbReference type="Gene3D" id="1.10.287.470">
    <property type="entry name" value="Helix hairpin bin"/>
    <property type="match status" value="2"/>
</dbReference>
<evidence type="ECO:0000256" key="1">
    <source>
        <dbReference type="SAM" id="Coils"/>
    </source>
</evidence>
<dbReference type="Pfam" id="PF25917">
    <property type="entry name" value="BSH_RND"/>
    <property type="match status" value="1"/>
</dbReference>
<keyword evidence="2" id="KW-0472">Membrane</keyword>
<name>A0A972SJ22_9BURK</name>
<dbReference type="PANTHER" id="PTHR30386:SF24">
    <property type="entry name" value="MULTIDRUG RESISTANCE EFFLUX PUMP"/>
    <property type="match status" value="1"/>
</dbReference>
<dbReference type="AlphaFoldDB" id="A0A972SJ22"/>
<keyword evidence="2" id="KW-0812">Transmembrane</keyword>
<evidence type="ECO:0000313" key="6">
    <source>
        <dbReference type="Proteomes" id="UP000655523"/>
    </source>
</evidence>
<feature type="coiled-coil region" evidence="1">
    <location>
        <begin position="154"/>
        <end position="195"/>
    </location>
</feature>
<dbReference type="InterPro" id="IPR058624">
    <property type="entry name" value="MdtA-like_HH"/>
</dbReference>
<keyword evidence="1" id="KW-0175">Coiled coil</keyword>
<dbReference type="SUPFAM" id="SSF111369">
    <property type="entry name" value="HlyD-like secretion proteins"/>
    <property type="match status" value="2"/>
</dbReference>
<gene>
    <name evidence="5" type="ORF">GNZ13_19200</name>
</gene>
<evidence type="ECO:0000259" key="4">
    <source>
        <dbReference type="Pfam" id="PF25917"/>
    </source>
</evidence>
<evidence type="ECO:0000256" key="2">
    <source>
        <dbReference type="SAM" id="Phobius"/>
    </source>
</evidence>
<dbReference type="RefSeq" id="WP_172167198.1">
    <property type="nucleotide sequence ID" value="NZ_WOEZ01000098.1"/>
</dbReference>
<keyword evidence="6" id="KW-1185">Reference proteome</keyword>
<feature type="transmembrane region" description="Helical" evidence="2">
    <location>
        <begin position="12"/>
        <end position="32"/>
    </location>
</feature>
<dbReference type="Proteomes" id="UP000655523">
    <property type="component" value="Unassembled WGS sequence"/>
</dbReference>